<feature type="chain" id="PRO_5030079864" description="Secreted protein" evidence="1">
    <location>
        <begin position="22"/>
        <end position="83"/>
    </location>
</feature>
<reference evidence="2" key="2">
    <citation type="submission" date="2025-08" db="UniProtKB">
        <authorList>
            <consortium name="Ensembl"/>
        </authorList>
    </citation>
    <scope>IDENTIFICATION</scope>
</reference>
<evidence type="ECO:0000313" key="2">
    <source>
        <dbReference type="Ensembl" id="ENSATEP00000015938.2"/>
    </source>
</evidence>
<feature type="signal peptide" evidence="1">
    <location>
        <begin position="1"/>
        <end position="21"/>
    </location>
</feature>
<dbReference type="AlphaFoldDB" id="A0A3Q1IEH7"/>
<keyword evidence="3" id="KW-1185">Reference proteome</keyword>
<evidence type="ECO:0008006" key="4">
    <source>
        <dbReference type="Google" id="ProtNLM"/>
    </source>
</evidence>
<reference evidence="2" key="1">
    <citation type="submission" date="2021-04" db="EMBL/GenBank/DDBJ databases">
        <authorList>
            <consortium name="Wellcome Sanger Institute Data Sharing"/>
        </authorList>
    </citation>
    <scope>NUCLEOTIDE SEQUENCE [LARGE SCALE GENOMIC DNA]</scope>
</reference>
<organism evidence="2 3">
    <name type="scientific">Anabas testudineus</name>
    <name type="common">Climbing perch</name>
    <name type="synonym">Anthias testudineus</name>
    <dbReference type="NCBI Taxonomy" id="64144"/>
    <lineage>
        <taxon>Eukaryota</taxon>
        <taxon>Metazoa</taxon>
        <taxon>Chordata</taxon>
        <taxon>Craniata</taxon>
        <taxon>Vertebrata</taxon>
        <taxon>Euteleostomi</taxon>
        <taxon>Actinopterygii</taxon>
        <taxon>Neopterygii</taxon>
        <taxon>Teleostei</taxon>
        <taxon>Neoteleostei</taxon>
        <taxon>Acanthomorphata</taxon>
        <taxon>Anabantaria</taxon>
        <taxon>Anabantiformes</taxon>
        <taxon>Anabantoidei</taxon>
        <taxon>Anabantidae</taxon>
        <taxon>Anabas</taxon>
    </lineage>
</organism>
<accession>A0A3Q1IEH7</accession>
<evidence type="ECO:0000313" key="3">
    <source>
        <dbReference type="Proteomes" id="UP000265040"/>
    </source>
</evidence>
<proteinExistence type="predicted"/>
<protein>
    <recommendedName>
        <fullName evidence="4">Secreted protein</fullName>
    </recommendedName>
</protein>
<dbReference type="InParanoid" id="A0A3Q1IEH7"/>
<reference evidence="2" key="3">
    <citation type="submission" date="2025-09" db="UniProtKB">
        <authorList>
            <consortium name="Ensembl"/>
        </authorList>
    </citation>
    <scope>IDENTIFICATION</scope>
</reference>
<evidence type="ECO:0000256" key="1">
    <source>
        <dbReference type="SAM" id="SignalP"/>
    </source>
</evidence>
<dbReference type="Ensembl" id="ENSATET00000016190.2">
    <property type="protein sequence ID" value="ENSATEP00000015938.2"/>
    <property type="gene ID" value="ENSATEG00000011085.2"/>
</dbReference>
<dbReference type="Proteomes" id="UP000265040">
    <property type="component" value="Chromosome 10"/>
</dbReference>
<sequence length="83" mass="9064">MYFFSLCFLCCSLASFHHSLGVNSSFNNAAHHPAGLSLSPGSSCPRVYSPDGKRHGDMVSEVVMNKTLGTTWMSEHTDICCHL</sequence>
<name>A0A3Q1IEH7_ANATE</name>
<keyword evidence="1" id="KW-0732">Signal</keyword>